<dbReference type="EMBL" id="GU943153">
    <property type="protein sequence ID" value="ADD96642.1"/>
    <property type="molecule type" value="Genomic_DNA"/>
</dbReference>
<evidence type="ECO:0008006" key="4">
    <source>
        <dbReference type="Google" id="ProtNLM"/>
    </source>
</evidence>
<dbReference type="AlphaFoldDB" id="D6PLP1"/>
<name>D6PLP1_9ZZZZ</name>
<reference evidence="3" key="1">
    <citation type="journal article" date="2010" name="ISME J.">
        <title>Metagenome of the Mediterranean deep chlorophyll maximum studied by direct and fosmid library 454 pyrosequencing.</title>
        <authorList>
            <person name="Ghai R."/>
            <person name="Martin-Cuadrado A.B."/>
            <person name="Molto A.G."/>
            <person name="Heredia I.G."/>
            <person name="Cabrera R."/>
            <person name="Martin J."/>
            <person name="Verdu M."/>
            <person name="Deschamps P."/>
            <person name="Moreira D."/>
            <person name="Lopez-Garcia P."/>
            <person name="Mira A."/>
            <person name="Rodriguez-Valera F."/>
        </authorList>
    </citation>
    <scope>NUCLEOTIDE SEQUENCE</scope>
</reference>
<protein>
    <recommendedName>
        <fullName evidence="4">Phage minor structural protein GP20</fullName>
    </recommendedName>
</protein>
<keyword evidence="1" id="KW-0175">Coiled coil</keyword>
<accession>D6PLP1</accession>
<organism evidence="3">
    <name type="scientific">uncultured organism MedDCM-OCT-S12-C92</name>
    <dbReference type="NCBI Taxonomy" id="743668"/>
    <lineage>
        <taxon>unclassified sequences</taxon>
        <taxon>environmental samples</taxon>
    </lineage>
</organism>
<feature type="coiled-coil region" evidence="1">
    <location>
        <begin position="33"/>
        <end position="60"/>
    </location>
</feature>
<sequence length="179" mass="19431">MDDVYKKQDDQRRKTLEDQGQWKDLWEEANKTAQGKDQQIADLQRQLDELRSSNETAAMKTSALSAISQAGAINAEQMLRLVQSDLKKSDDGSVKVLDGGVEQDINVYLAKLKNPGSGYEHHFKPSTQAGMGAKPTTGTAGAAGIANPWLEGSMNLTKQMALEATDPDLAAVLKREAGK</sequence>
<feature type="region of interest" description="Disordered" evidence="2">
    <location>
        <begin position="1"/>
        <end position="20"/>
    </location>
</feature>
<evidence type="ECO:0000313" key="3">
    <source>
        <dbReference type="EMBL" id="ADD96642.1"/>
    </source>
</evidence>
<evidence type="ECO:0000256" key="1">
    <source>
        <dbReference type="SAM" id="Coils"/>
    </source>
</evidence>
<evidence type="ECO:0000256" key="2">
    <source>
        <dbReference type="SAM" id="MobiDB-lite"/>
    </source>
</evidence>
<proteinExistence type="predicted"/>